<dbReference type="EMBL" id="SNXS01000013">
    <property type="protein sequence ID" value="TDP61338.1"/>
    <property type="molecule type" value="Genomic_DNA"/>
</dbReference>
<dbReference type="OrthoDB" id="9876506at2"/>
<organism evidence="3 4">
    <name type="scientific">Roseateles toxinivorans</name>
    <dbReference type="NCBI Taxonomy" id="270368"/>
    <lineage>
        <taxon>Bacteria</taxon>
        <taxon>Pseudomonadati</taxon>
        <taxon>Pseudomonadota</taxon>
        <taxon>Betaproteobacteria</taxon>
        <taxon>Burkholderiales</taxon>
        <taxon>Sphaerotilaceae</taxon>
        <taxon>Roseateles</taxon>
    </lineage>
</organism>
<evidence type="ECO:0000313" key="3">
    <source>
        <dbReference type="EMBL" id="TDP61338.1"/>
    </source>
</evidence>
<proteinExistence type="predicted"/>
<evidence type="ECO:0000256" key="1">
    <source>
        <dbReference type="SAM" id="MobiDB-lite"/>
    </source>
</evidence>
<feature type="signal peptide" evidence="2">
    <location>
        <begin position="1"/>
        <end position="21"/>
    </location>
</feature>
<accession>A0A4R6QFR5</accession>
<gene>
    <name evidence="3" type="ORF">DES47_11321</name>
</gene>
<evidence type="ECO:0000256" key="2">
    <source>
        <dbReference type="SAM" id="SignalP"/>
    </source>
</evidence>
<feature type="chain" id="PRO_5020408727" evidence="2">
    <location>
        <begin position="22"/>
        <end position="591"/>
    </location>
</feature>
<feature type="compositionally biased region" description="Low complexity" evidence="1">
    <location>
        <begin position="509"/>
        <end position="527"/>
    </location>
</feature>
<reference evidence="3 4" key="1">
    <citation type="submission" date="2019-03" db="EMBL/GenBank/DDBJ databases">
        <title>Genomic Encyclopedia of Type Strains, Phase IV (KMG-IV): sequencing the most valuable type-strain genomes for metagenomic binning, comparative biology and taxonomic classification.</title>
        <authorList>
            <person name="Goeker M."/>
        </authorList>
    </citation>
    <scope>NUCLEOTIDE SEQUENCE [LARGE SCALE GENOMIC DNA]</scope>
    <source>
        <strain evidence="3 4">DSM 16998</strain>
    </source>
</reference>
<dbReference type="InParanoid" id="A0A4R6QFR5"/>
<dbReference type="RefSeq" id="WP_133703658.1">
    <property type="nucleotide sequence ID" value="NZ_SNXS01000013.1"/>
</dbReference>
<dbReference type="AlphaFoldDB" id="A0A4R6QFR5"/>
<name>A0A4R6QFR5_9BURK</name>
<comment type="caution">
    <text evidence="3">The sequence shown here is derived from an EMBL/GenBank/DDBJ whole genome shotgun (WGS) entry which is preliminary data.</text>
</comment>
<feature type="region of interest" description="Disordered" evidence="1">
    <location>
        <begin position="509"/>
        <end position="528"/>
    </location>
</feature>
<keyword evidence="4" id="KW-1185">Reference proteome</keyword>
<evidence type="ECO:0000313" key="4">
    <source>
        <dbReference type="Proteomes" id="UP000295361"/>
    </source>
</evidence>
<dbReference type="Proteomes" id="UP000295361">
    <property type="component" value="Unassembled WGS sequence"/>
</dbReference>
<keyword evidence="2" id="KW-0732">Signal</keyword>
<sequence>MSSSWNAAKWALIAPSLWALAACSTLAPQIFSERLRIEHGADGKYAGGKDDRPATLEEIYADVRLVQRRYVSAVEEQANAVPQLSAGLIGLSALALFKTVTHPNTTDMAAVGTVGAAGYAYGNTLISRPRWGVYRAGADALMCALNAAEPFRKGQAMLGQAGDDGTKVTLYGQRAALRRHSAELRALLDRHQDLNQARLAEVPLVNRSCADLRPKCPTVPPGATAEEASLLLGDCRVRQRAWDARCTGTSGGGSRTELAAPEVKSLFALAQTELAAADRAAQHAGKVIGVLEEAGPLLWDRAVRIQLKVSEEVDKTLPDLASVMAAGQGLRETALSVSGADGFKSKTSDVGAAQGKSDATRRLSQDDRARLDRIEGALTQLRAARVRLDDLNQDSLGAGYAKARKAMGECTVKVNGSLLRVFPAGDKLSLALGDTISFFVSSGGNVPTAQVEAGNNSTSLPVRLEGGQFRFDYTASGVATGDVLTVHIRDSGSTAEHVAQLTITEPVARAAPAPGPASAPGAAAAGRETPLSAVPAELREAMGLTLESKPEDIRRAATNCQATNVPPLARTGLLDDNTLKAVMAQTCKPKG</sequence>
<protein>
    <submittedName>
        <fullName evidence="3">Uncharacterized protein</fullName>
    </submittedName>
</protein>